<dbReference type="PANTHER" id="PTHR31126">
    <property type="entry name" value="TYROSINE-PROTEIN PHOSPHATASE"/>
    <property type="match status" value="1"/>
</dbReference>
<dbReference type="STRING" id="1388766.A0A017SSD9"/>
<accession>A0A017SSD9</accession>
<dbReference type="HOGENOM" id="CLU_057546_2_0_1"/>
<evidence type="ECO:0000256" key="1">
    <source>
        <dbReference type="SAM" id="MobiDB-lite"/>
    </source>
</evidence>
<proteinExistence type="predicted"/>
<dbReference type="InterPro" id="IPR016130">
    <property type="entry name" value="Tyr_Pase_AS"/>
</dbReference>
<reference evidence="4" key="1">
    <citation type="journal article" date="2014" name="Nat. Commun.">
        <title>Genomic adaptations of the halophilic Dead Sea filamentous fungus Eurotium rubrum.</title>
        <authorList>
            <person name="Kis-Papo T."/>
            <person name="Weig A.R."/>
            <person name="Riley R."/>
            <person name="Persoh D."/>
            <person name="Salamov A."/>
            <person name="Sun H."/>
            <person name="Lipzen A."/>
            <person name="Wasser S.P."/>
            <person name="Rambold G."/>
            <person name="Grigoriev I.V."/>
            <person name="Nevo E."/>
        </authorList>
    </citation>
    <scope>NUCLEOTIDE SEQUENCE [LARGE SCALE GENOMIC DNA]</scope>
    <source>
        <strain evidence="4">CBS 135680</strain>
    </source>
</reference>
<protein>
    <recommendedName>
        <fullName evidence="2">Tyrosine specific protein phosphatases domain-containing protein</fullName>
    </recommendedName>
</protein>
<gene>
    <name evidence="3" type="ORF">EURHEDRAFT_445780</name>
</gene>
<dbReference type="EMBL" id="KK088411">
    <property type="protein sequence ID" value="EYE99494.1"/>
    <property type="molecule type" value="Genomic_DNA"/>
</dbReference>
<dbReference type="InterPro" id="IPR026893">
    <property type="entry name" value="Tyr/Ser_Pase_IphP-type"/>
</dbReference>
<evidence type="ECO:0000259" key="2">
    <source>
        <dbReference type="PROSITE" id="PS50056"/>
    </source>
</evidence>
<dbReference type="Proteomes" id="UP000019804">
    <property type="component" value="Unassembled WGS sequence"/>
</dbReference>
<organism evidence="3 4">
    <name type="scientific">Aspergillus ruber (strain CBS 135680)</name>
    <dbReference type="NCBI Taxonomy" id="1388766"/>
    <lineage>
        <taxon>Eukaryota</taxon>
        <taxon>Fungi</taxon>
        <taxon>Dikarya</taxon>
        <taxon>Ascomycota</taxon>
        <taxon>Pezizomycotina</taxon>
        <taxon>Eurotiomycetes</taxon>
        <taxon>Eurotiomycetidae</taxon>
        <taxon>Eurotiales</taxon>
        <taxon>Aspergillaceae</taxon>
        <taxon>Aspergillus</taxon>
        <taxon>Aspergillus subgen. Aspergillus</taxon>
    </lineage>
</organism>
<keyword evidence="4" id="KW-1185">Reference proteome</keyword>
<sequence>MSDLSAADRPFDNIINFRDVGKSINGLTGRRILKEGVLFRSARLDDASERDKRRLSNELHISTVIDLRSVYFPLSPLNQATRTDQENRTEHRMAAQRRREQHPFPQPTQEHSASETGPDEQSNLMEDDYTHLDTLLGINRVLISLTGKAWERSLIWRLDWVNFFKVLGLSASGYRTEAVKIVVQEVMAPRGLIGLGQDTLDYSTSEIREMFDLLAGEHTPATDDTDNDENEKDGGEVLPLLLHCTQGKDRTGIIILLLLLLTHVPEDAISDDYVRSESELVVEAEERLKEIRAMGIPEEYIKCPAGFTGAIRGYLGERYGGVEGYLEIVGVGKETQNKIKERLLA</sequence>
<dbReference type="PROSITE" id="PS00383">
    <property type="entry name" value="TYR_PHOSPHATASE_1"/>
    <property type="match status" value="1"/>
</dbReference>
<dbReference type="Gene3D" id="3.90.190.10">
    <property type="entry name" value="Protein tyrosine phosphatase superfamily"/>
    <property type="match status" value="1"/>
</dbReference>
<dbReference type="AlphaFoldDB" id="A0A017SSD9"/>
<name>A0A017SSD9_ASPRC</name>
<evidence type="ECO:0000313" key="4">
    <source>
        <dbReference type="Proteomes" id="UP000019804"/>
    </source>
</evidence>
<evidence type="ECO:0000313" key="3">
    <source>
        <dbReference type="EMBL" id="EYE99494.1"/>
    </source>
</evidence>
<dbReference type="SUPFAM" id="SSF52799">
    <property type="entry name" value="(Phosphotyrosine protein) phosphatases II"/>
    <property type="match status" value="1"/>
</dbReference>
<feature type="compositionally biased region" description="Basic and acidic residues" evidence="1">
    <location>
        <begin position="83"/>
        <end position="102"/>
    </location>
</feature>
<dbReference type="GO" id="GO:0004721">
    <property type="term" value="F:phosphoprotein phosphatase activity"/>
    <property type="evidence" value="ECO:0007669"/>
    <property type="project" value="InterPro"/>
</dbReference>
<dbReference type="InterPro" id="IPR000387">
    <property type="entry name" value="Tyr_Pase_dom"/>
</dbReference>
<dbReference type="GeneID" id="63698675"/>
<dbReference type="PANTHER" id="PTHR31126:SF10">
    <property type="entry name" value="PROTEIN PHOSPHATASE, PUTATIVE (AFU_ORTHOLOGUE AFUA_6G06650)-RELATED"/>
    <property type="match status" value="1"/>
</dbReference>
<feature type="compositionally biased region" description="Polar residues" evidence="1">
    <location>
        <begin position="107"/>
        <end position="124"/>
    </location>
</feature>
<feature type="domain" description="Tyrosine specific protein phosphatases" evidence="2">
    <location>
        <begin position="229"/>
        <end position="289"/>
    </location>
</feature>
<dbReference type="InterPro" id="IPR029021">
    <property type="entry name" value="Prot-tyrosine_phosphatase-like"/>
</dbReference>
<dbReference type="PROSITE" id="PS50056">
    <property type="entry name" value="TYR_PHOSPHATASE_2"/>
    <property type="match status" value="1"/>
</dbReference>
<dbReference type="Pfam" id="PF13350">
    <property type="entry name" value="Y_phosphatase3"/>
    <property type="match status" value="2"/>
</dbReference>
<dbReference type="OrthoDB" id="9988524at2759"/>
<dbReference type="RefSeq" id="XP_040643182.1">
    <property type="nucleotide sequence ID" value="XM_040783551.1"/>
</dbReference>
<feature type="region of interest" description="Disordered" evidence="1">
    <location>
        <begin position="78"/>
        <end position="124"/>
    </location>
</feature>